<feature type="non-terminal residue" evidence="2">
    <location>
        <position position="88"/>
    </location>
</feature>
<gene>
    <name evidence="2" type="primary">ORF76339</name>
</gene>
<name>A0A0B6ZQZ7_9EUPU</name>
<feature type="compositionally biased region" description="Polar residues" evidence="1">
    <location>
        <begin position="18"/>
        <end position="29"/>
    </location>
</feature>
<dbReference type="EMBL" id="HACG01024093">
    <property type="protein sequence ID" value="CEK70958.1"/>
    <property type="molecule type" value="Transcribed_RNA"/>
</dbReference>
<dbReference type="AlphaFoldDB" id="A0A0B6ZQZ7"/>
<feature type="compositionally biased region" description="Polar residues" evidence="1">
    <location>
        <begin position="1"/>
        <end position="10"/>
    </location>
</feature>
<sequence>HNKPSRSMSLFASWRPPRNNSSSASGGCDTVKTSKITSCSQNLFNNHEGDYIISSDAVVMNILEHASGDITIDTCMQQKMLCNVQKDD</sequence>
<evidence type="ECO:0000256" key="1">
    <source>
        <dbReference type="SAM" id="MobiDB-lite"/>
    </source>
</evidence>
<reference evidence="2" key="1">
    <citation type="submission" date="2014-12" db="EMBL/GenBank/DDBJ databases">
        <title>Insight into the proteome of Arion vulgaris.</title>
        <authorList>
            <person name="Aradska J."/>
            <person name="Bulat T."/>
            <person name="Smidak R."/>
            <person name="Sarate P."/>
            <person name="Gangsoo J."/>
            <person name="Sialana F."/>
            <person name="Bilban M."/>
            <person name="Lubec G."/>
        </authorList>
    </citation>
    <scope>NUCLEOTIDE SEQUENCE</scope>
    <source>
        <tissue evidence="2">Skin</tissue>
    </source>
</reference>
<feature type="region of interest" description="Disordered" evidence="1">
    <location>
        <begin position="1"/>
        <end position="29"/>
    </location>
</feature>
<feature type="non-terminal residue" evidence="2">
    <location>
        <position position="1"/>
    </location>
</feature>
<evidence type="ECO:0000313" key="2">
    <source>
        <dbReference type="EMBL" id="CEK70958.1"/>
    </source>
</evidence>
<proteinExistence type="predicted"/>
<organism evidence="2">
    <name type="scientific">Arion vulgaris</name>
    <dbReference type="NCBI Taxonomy" id="1028688"/>
    <lineage>
        <taxon>Eukaryota</taxon>
        <taxon>Metazoa</taxon>
        <taxon>Spiralia</taxon>
        <taxon>Lophotrochozoa</taxon>
        <taxon>Mollusca</taxon>
        <taxon>Gastropoda</taxon>
        <taxon>Heterobranchia</taxon>
        <taxon>Euthyneura</taxon>
        <taxon>Panpulmonata</taxon>
        <taxon>Eupulmonata</taxon>
        <taxon>Stylommatophora</taxon>
        <taxon>Helicina</taxon>
        <taxon>Arionoidea</taxon>
        <taxon>Arionidae</taxon>
        <taxon>Arion</taxon>
    </lineage>
</organism>
<protein>
    <submittedName>
        <fullName evidence="2">Uncharacterized protein</fullName>
    </submittedName>
</protein>
<accession>A0A0B6ZQZ7</accession>